<keyword evidence="4" id="KW-1185">Reference proteome</keyword>
<reference evidence="3 4" key="1">
    <citation type="journal article" date="2013" name="Genome Announc.">
        <title>Draft Genome Sequence of Methylophaga lonarensis MPLT, a Haloalkaliphilic (Non-Methane-Utilizing) Methylotroph.</title>
        <authorList>
            <person name="Shetty S.A."/>
            <person name="Marathe N.P."/>
            <person name="Munot H."/>
            <person name="Antony C.P."/>
            <person name="Dhotre D.P."/>
            <person name="Murrell J.C."/>
            <person name="Shouche Y.S."/>
        </authorList>
    </citation>
    <scope>NUCLEOTIDE SEQUENCE [LARGE SCALE GENOMIC DNA]</scope>
    <source>
        <strain evidence="3 4">MPL</strain>
    </source>
</reference>
<dbReference type="eggNOG" id="COG0438">
    <property type="taxonomic scope" value="Bacteria"/>
</dbReference>
<dbReference type="Gene3D" id="3.40.50.2000">
    <property type="entry name" value="Glycogen Phosphorylase B"/>
    <property type="match status" value="2"/>
</dbReference>
<accession>M7P2F2</accession>
<dbReference type="Pfam" id="PF00534">
    <property type="entry name" value="Glycos_transf_1"/>
    <property type="match status" value="1"/>
</dbReference>
<organism evidence="3 4">
    <name type="scientific">Methylophaga lonarensis MPL</name>
    <dbReference type="NCBI Taxonomy" id="1286106"/>
    <lineage>
        <taxon>Bacteria</taxon>
        <taxon>Pseudomonadati</taxon>
        <taxon>Pseudomonadota</taxon>
        <taxon>Gammaproteobacteria</taxon>
        <taxon>Thiotrichales</taxon>
        <taxon>Piscirickettsiaceae</taxon>
        <taxon>Methylophaga</taxon>
    </lineage>
</organism>
<evidence type="ECO:0000259" key="2">
    <source>
        <dbReference type="Pfam" id="PF13439"/>
    </source>
</evidence>
<dbReference type="STRING" id="1286106.MPL1_04020"/>
<feature type="domain" description="Glycosyl transferase family 1" evidence="1">
    <location>
        <begin position="181"/>
        <end position="340"/>
    </location>
</feature>
<dbReference type="EMBL" id="APHR01000017">
    <property type="protein sequence ID" value="EMR13672.1"/>
    <property type="molecule type" value="Genomic_DNA"/>
</dbReference>
<keyword evidence="3" id="KW-0808">Transferase</keyword>
<dbReference type="InterPro" id="IPR001296">
    <property type="entry name" value="Glyco_trans_1"/>
</dbReference>
<dbReference type="Pfam" id="PF13439">
    <property type="entry name" value="Glyco_transf_4"/>
    <property type="match status" value="1"/>
</dbReference>
<comment type="caution">
    <text evidence="3">The sequence shown here is derived from an EMBL/GenBank/DDBJ whole genome shotgun (WGS) entry which is preliminary data.</text>
</comment>
<dbReference type="RefSeq" id="WP_009725828.1">
    <property type="nucleotide sequence ID" value="NZ_APHR01000017.1"/>
</dbReference>
<dbReference type="GO" id="GO:1901135">
    <property type="term" value="P:carbohydrate derivative metabolic process"/>
    <property type="evidence" value="ECO:0007669"/>
    <property type="project" value="UniProtKB-ARBA"/>
</dbReference>
<evidence type="ECO:0000313" key="3">
    <source>
        <dbReference type="EMBL" id="EMR13672.1"/>
    </source>
</evidence>
<dbReference type="CDD" id="cd03811">
    <property type="entry name" value="GT4_GT28_WabH-like"/>
    <property type="match status" value="1"/>
</dbReference>
<evidence type="ECO:0000313" key="4">
    <source>
        <dbReference type="Proteomes" id="UP000012019"/>
    </source>
</evidence>
<feature type="domain" description="Glycosyltransferase subfamily 4-like N-terminal" evidence="2">
    <location>
        <begin position="39"/>
        <end position="171"/>
    </location>
</feature>
<dbReference type="AlphaFoldDB" id="M7P2F2"/>
<sequence length="373" mass="41945">MLQLQHDHNVRMFSATDLHEQIVKAFPQDKYEFVNAYMGSRPRDNDRPSLAERSVYFNLPRSALSGLRIRSTIVLWKFLKEERFDVVICHRFRPTSMILRLAKWVGNPDCISVIHSFSDYRARSRLAFISRNASSHSHFIAVSDALREHLIRLNSGFSVKNTSTITNAIDMAAIAKLQYEKDEARKKLGVKADATLIGAIGRLVTVKGHVYLIQAFARLTERYPNAQLLIIGEGSQRKALEDTARALNIQDKVQLPGEIDGAVRYTKAFDIWTMPSLSEGLGLALLEGMSAGLPCIASDIPAMRPLIDGAGGIACTPGSIEELTEALDAYLSMTQEQRKQNGLAAYDYLIQNHNIDYYQATYRQLVERLINDR</sequence>
<proteinExistence type="predicted"/>
<evidence type="ECO:0000259" key="1">
    <source>
        <dbReference type="Pfam" id="PF00534"/>
    </source>
</evidence>
<dbReference type="InterPro" id="IPR028098">
    <property type="entry name" value="Glyco_trans_4-like_N"/>
</dbReference>
<dbReference type="Proteomes" id="UP000012019">
    <property type="component" value="Unassembled WGS sequence"/>
</dbReference>
<protein>
    <submittedName>
        <fullName evidence="3">Putative glycosyl transferase</fullName>
    </submittedName>
</protein>
<dbReference type="PANTHER" id="PTHR12526">
    <property type="entry name" value="GLYCOSYLTRANSFERASE"/>
    <property type="match status" value="1"/>
</dbReference>
<name>M7P2F2_9GAMM</name>
<dbReference type="SUPFAM" id="SSF53756">
    <property type="entry name" value="UDP-Glycosyltransferase/glycogen phosphorylase"/>
    <property type="match status" value="1"/>
</dbReference>
<gene>
    <name evidence="3" type="ORF">MPL1_04020</name>
</gene>
<dbReference type="PANTHER" id="PTHR12526:SF630">
    <property type="entry name" value="GLYCOSYLTRANSFERASE"/>
    <property type="match status" value="1"/>
</dbReference>
<dbReference type="GO" id="GO:0016757">
    <property type="term" value="F:glycosyltransferase activity"/>
    <property type="evidence" value="ECO:0007669"/>
    <property type="project" value="InterPro"/>
</dbReference>
<dbReference type="PATRIC" id="fig|1286106.3.peg.807"/>